<proteinExistence type="predicted"/>
<dbReference type="PANTHER" id="PTHR40459">
    <property type="entry name" value="CONSERVED HYPOTHETICAL ALANINE AND LEUCINE RICH PROTEIN"/>
    <property type="match status" value="1"/>
</dbReference>
<name>A0AB33IPU3_9BACT</name>
<dbReference type="EMBL" id="AP035785">
    <property type="protein sequence ID" value="BFO70457.1"/>
    <property type="molecule type" value="Genomic_DNA"/>
</dbReference>
<sequence length="260" mass="28580">MRIVLLGAGNVATHLGCALYAAGHHIVQVYSRTAESARLLAERIESVPTNQIDNLVTDAEVYIVSLKDDVVADVIASLCRGREEALFVHTAGSLPMNIFDGKAKRYGVLYPMQTFSKNASLDFHTISCFIEASDTGSLVVLRRLAESVSAHVYDMSSADRKYLHLAAVFACNFVNHCFDLSAKILQPYGIPFSVMLPLIDETVRKVHAIAPHEAQTGPAARHDEKVIEMQSGLLSSNTLMQEIYDKMSHSIMLSSNIQEK</sequence>
<organism evidence="3">
    <name type="scientific">Prevotella sp. GTC17253</name>
    <dbReference type="NCBI Taxonomy" id="3236793"/>
    <lineage>
        <taxon>Bacteria</taxon>
        <taxon>Pseudomonadati</taxon>
        <taxon>Bacteroidota</taxon>
        <taxon>Bacteroidia</taxon>
        <taxon>Bacteroidales</taxon>
        <taxon>Prevotellaceae</taxon>
        <taxon>Prevotella</taxon>
    </lineage>
</organism>
<dbReference type="InterPro" id="IPR018931">
    <property type="entry name" value="DUF2520"/>
</dbReference>
<protein>
    <submittedName>
        <fullName evidence="3">DUF2520 domain-containing protein</fullName>
    </submittedName>
</protein>
<evidence type="ECO:0000259" key="1">
    <source>
        <dbReference type="Pfam" id="PF03807"/>
    </source>
</evidence>
<gene>
    <name evidence="3" type="ORF">GTC17253_04230</name>
</gene>
<evidence type="ECO:0000259" key="2">
    <source>
        <dbReference type="Pfam" id="PF10728"/>
    </source>
</evidence>
<dbReference type="SUPFAM" id="SSF48179">
    <property type="entry name" value="6-phosphogluconate dehydrogenase C-terminal domain-like"/>
    <property type="match status" value="1"/>
</dbReference>
<dbReference type="InterPro" id="IPR036291">
    <property type="entry name" value="NAD(P)-bd_dom_sf"/>
</dbReference>
<dbReference type="AlphaFoldDB" id="A0AB33IPU3"/>
<dbReference type="PANTHER" id="PTHR40459:SF1">
    <property type="entry name" value="CONSERVED HYPOTHETICAL ALANINE AND LEUCINE RICH PROTEIN"/>
    <property type="match status" value="1"/>
</dbReference>
<dbReference type="SUPFAM" id="SSF51735">
    <property type="entry name" value="NAD(P)-binding Rossmann-fold domains"/>
    <property type="match status" value="1"/>
</dbReference>
<accession>A0AB33IPU3</accession>
<evidence type="ECO:0000313" key="3">
    <source>
        <dbReference type="EMBL" id="BFO70457.1"/>
    </source>
</evidence>
<reference evidence="3" key="1">
    <citation type="submission" date="2024-07" db="EMBL/GenBank/DDBJ databases">
        <title>Complete genome sequence of Prevotella sp. YM-2024 GTC17253.</title>
        <authorList>
            <person name="Hayashi M."/>
            <person name="Muto Y."/>
            <person name="Tanaka K."/>
            <person name="Niwa H."/>
        </authorList>
    </citation>
    <scope>NUCLEOTIDE SEQUENCE</scope>
    <source>
        <strain evidence="3">GTC17253</strain>
    </source>
</reference>
<feature type="domain" description="DUF2520" evidence="2">
    <location>
        <begin position="127"/>
        <end position="250"/>
    </location>
</feature>
<dbReference type="Pfam" id="PF10728">
    <property type="entry name" value="DUF2520"/>
    <property type="match status" value="1"/>
</dbReference>
<dbReference type="InterPro" id="IPR008927">
    <property type="entry name" value="6-PGluconate_DH-like_C_sf"/>
</dbReference>
<dbReference type="InterPro" id="IPR037108">
    <property type="entry name" value="TM1727-like_C_sf"/>
</dbReference>
<dbReference type="Gene3D" id="1.10.1040.20">
    <property type="entry name" value="ProC-like, C-terminal domain"/>
    <property type="match status" value="1"/>
</dbReference>
<feature type="domain" description="Pyrroline-5-carboxylate reductase catalytic N-terminal" evidence="1">
    <location>
        <begin position="2"/>
        <end position="85"/>
    </location>
</feature>
<dbReference type="InterPro" id="IPR028939">
    <property type="entry name" value="P5C_Rdtase_cat_N"/>
</dbReference>
<dbReference type="Pfam" id="PF03807">
    <property type="entry name" value="F420_oxidored"/>
    <property type="match status" value="1"/>
</dbReference>
<dbReference type="Gene3D" id="3.40.50.720">
    <property type="entry name" value="NAD(P)-binding Rossmann-like Domain"/>
    <property type="match status" value="1"/>
</dbReference>